<dbReference type="InterPro" id="IPR046531">
    <property type="entry name" value="DUF6596"/>
</dbReference>
<dbReference type="SUPFAM" id="SSF48452">
    <property type="entry name" value="TPR-like"/>
    <property type="match status" value="1"/>
</dbReference>
<dbReference type="InterPro" id="IPR036388">
    <property type="entry name" value="WH-like_DNA-bd_sf"/>
</dbReference>
<evidence type="ECO:0000256" key="2">
    <source>
        <dbReference type="ARBA" id="ARBA00023015"/>
    </source>
</evidence>
<accession>A0ABQ3Z035</accession>
<keyword evidence="4" id="KW-0804">Transcription</keyword>
<feature type="domain" description="RNA polymerase sigma-70 region 2" evidence="5">
    <location>
        <begin position="2"/>
        <end position="45"/>
    </location>
</feature>
<keyword evidence="9" id="KW-1185">Reference proteome</keyword>
<evidence type="ECO:0000313" key="8">
    <source>
        <dbReference type="EMBL" id="GIE03191.1"/>
    </source>
</evidence>
<dbReference type="InterPro" id="IPR011990">
    <property type="entry name" value="TPR-like_helical_dom_sf"/>
</dbReference>
<evidence type="ECO:0000259" key="7">
    <source>
        <dbReference type="Pfam" id="PF20239"/>
    </source>
</evidence>
<keyword evidence="2" id="KW-0805">Transcription regulation</keyword>
<dbReference type="PANTHER" id="PTHR47756:SF2">
    <property type="entry name" value="BLL6612 PROTEIN"/>
    <property type="match status" value="1"/>
</dbReference>
<name>A0ABQ3Z035_9ACTN</name>
<sequence length="421" mass="45070">MAEDSLQDAFVAAARVWPEQGVPERPAAWLWTTAYRRALDRIRREEADARRLPLLIADSAADASRAGAGPGADLGAGRAAGLGAGLDGGLGAGLGGGLGAGLGAGRGAGPGGGSSDDDYSDVADERLRLLFACCHPALRADARAALMLRFVAGLTTAEIARLFLVSEPTMAARLTRAKAKMAVAGIPLRAPSAADLPERLDVVLRVLYLIFTEGYRATAGPDLIRPRLADEAIRLAYLVGELLPGEPRTLALLALMLLQHARRDARVAPDGTLILLPEQDRSRWRHDEIARGAGLLDLLEAAPMPGEYHLQALIAAEHAKPPPTDWPRIAHLYAELERRAPSPMVRLNRSVAVAEAGSPEAALSLLDGLAIRDSHLLPAVRAELLTRLGRHDEATKAFDEALTLVRTNPERQHLLRRRTER</sequence>
<dbReference type="Pfam" id="PF04542">
    <property type="entry name" value="Sigma70_r2"/>
    <property type="match status" value="1"/>
</dbReference>
<evidence type="ECO:0000313" key="9">
    <source>
        <dbReference type="Proteomes" id="UP000637628"/>
    </source>
</evidence>
<evidence type="ECO:0000256" key="4">
    <source>
        <dbReference type="ARBA" id="ARBA00023163"/>
    </source>
</evidence>
<evidence type="ECO:0000256" key="1">
    <source>
        <dbReference type="ARBA" id="ARBA00010641"/>
    </source>
</evidence>
<dbReference type="Pfam" id="PF08281">
    <property type="entry name" value="Sigma70_r4_2"/>
    <property type="match status" value="1"/>
</dbReference>
<comment type="similarity">
    <text evidence="1">Belongs to the sigma-70 factor family. ECF subfamily.</text>
</comment>
<dbReference type="Gene3D" id="1.10.10.10">
    <property type="entry name" value="Winged helix-like DNA-binding domain superfamily/Winged helix DNA-binding domain"/>
    <property type="match status" value="1"/>
</dbReference>
<dbReference type="InterPro" id="IPR013324">
    <property type="entry name" value="RNA_pol_sigma_r3/r4-like"/>
</dbReference>
<dbReference type="SUPFAM" id="SSF88946">
    <property type="entry name" value="Sigma2 domain of RNA polymerase sigma factors"/>
    <property type="match status" value="1"/>
</dbReference>
<feature type="domain" description="DUF6596" evidence="7">
    <location>
        <begin position="199"/>
        <end position="297"/>
    </location>
</feature>
<evidence type="ECO:0008006" key="10">
    <source>
        <dbReference type="Google" id="ProtNLM"/>
    </source>
</evidence>
<proteinExistence type="inferred from homology"/>
<feature type="domain" description="RNA polymerase sigma factor 70 region 4 type 2" evidence="6">
    <location>
        <begin position="130"/>
        <end position="181"/>
    </location>
</feature>
<dbReference type="NCBIfam" id="TIGR02937">
    <property type="entry name" value="sigma70-ECF"/>
    <property type="match status" value="1"/>
</dbReference>
<dbReference type="InterPro" id="IPR014284">
    <property type="entry name" value="RNA_pol_sigma-70_dom"/>
</dbReference>
<dbReference type="Proteomes" id="UP000637628">
    <property type="component" value="Unassembled WGS sequence"/>
</dbReference>
<dbReference type="EMBL" id="BOML01000036">
    <property type="protein sequence ID" value="GIE03191.1"/>
    <property type="molecule type" value="Genomic_DNA"/>
</dbReference>
<evidence type="ECO:0000259" key="5">
    <source>
        <dbReference type="Pfam" id="PF04542"/>
    </source>
</evidence>
<dbReference type="Gene3D" id="1.10.1740.10">
    <property type="match status" value="1"/>
</dbReference>
<dbReference type="InterPro" id="IPR007627">
    <property type="entry name" value="RNA_pol_sigma70_r2"/>
</dbReference>
<dbReference type="SUPFAM" id="SSF88659">
    <property type="entry name" value="Sigma3 and sigma4 domains of RNA polymerase sigma factors"/>
    <property type="match status" value="1"/>
</dbReference>
<keyword evidence="3" id="KW-0731">Sigma factor</keyword>
<reference evidence="8 9" key="1">
    <citation type="submission" date="2021-01" db="EMBL/GenBank/DDBJ databases">
        <title>Whole genome shotgun sequence of Actinoplanes durhamensis NBRC 14914.</title>
        <authorList>
            <person name="Komaki H."/>
            <person name="Tamura T."/>
        </authorList>
    </citation>
    <scope>NUCLEOTIDE SEQUENCE [LARGE SCALE GENOMIC DNA]</scope>
    <source>
        <strain evidence="8 9">NBRC 14914</strain>
    </source>
</reference>
<dbReference type="InterPro" id="IPR013249">
    <property type="entry name" value="RNA_pol_sigma70_r4_t2"/>
</dbReference>
<evidence type="ECO:0000259" key="6">
    <source>
        <dbReference type="Pfam" id="PF08281"/>
    </source>
</evidence>
<dbReference type="InterPro" id="IPR013325">
    <property type="entry name" value="RNA_pol_sigma_r2"/>
</dbReference>
<evidence type="ECO:0000256" key="3">
    <source>
        <dbReference type="ARBA" id="ARBA00023082"/>
    </source>
</evidence>
<gene>
    <name evidence="8" type="ORF">Adu01nite_45410</name>
</gene>
<dbReference type="Pfam" id="PF20239">
    <property type="entry name" value="DUF6596"/>
    <property type="match status" value="1"/>
</dbReference>
<organism evidence="8 9">
    <name type="scientific">Paractinoplanes durhamensis</name>
    <dbReference type="NCBI Taxonomy" id="113563"/>
    <lineage>
        <taxon>Bacteria</taxon>
        <taxon>Bacillati</taxon>
        <taxon>Actinomycetota</taxon>
        <taxon>Actinomycetes</taxon>
        <taxon>Micromonosporales</taxon>
        <taxon>Micromonosporaceae</taxon>
        <taxon>Paractinoplanes</taxon>
    </lineage>
</organism>
<comment type="caution">
    <text evidence="8">The sequence shown here is derived from an EMBL/GenBank/DDBJ whole genome shotgun (WGS) entry which is preliminary data.</text>
</comment>
<dbReference type="PANTHER" id="PTHR47756">
    <property type="entry name" value="BLL6612 PROTEIN-RELATED"/>
    <property type="match status" value="1"/>
</dbReference>
<protein>
    <recommendedName>
        <fullName evidence="10">RNA polymerase subunit sigma-24</fullName>
    </recommendedName>
</protein>